<dbReference type="SUPFAM" id="SSF55666">
    <property type="entry name" value="Ribonuclease PH domain 2-like"/>
    <property type="match status" value="1"/>
</dbReference>
<proteinExistence type="predicted"/>
<evidence type="ECO:0000313" key="1">
    <source>
        <dbReference type="EMBL" id="KAA8544073.1"/>
    </source>
</evidence>
<dbReference type="InterPro" id="IPR027408">
    <property type="entry name" value="PNPase/RNase_PH_dom_sf"/>
</dbReference>
<reference evidence="1 2" key="1">
    <citation type="submission" date="2019-09" db="EMBL/GenBank/DDBJ databases">
        <title>A chromosome-level genome assembly of the Chinese tupelo Nyssa sinensis.</title>
        <authorList>
            <person name="Yang X."/>
            <person name="Kang M."/>
            <person name="Yang Y."/>
            <person name="Xiong H."/>
            <person name="Wang M."/>
            <person name="Zhang Z."/>
            <person name="Wang Z."/>
            <person name="Wu H."/>
            <person name="Ma T."/>
            <person name="Liu J."/>
            <person name="Xi Z."/>
        </authorList>
    </citation>
    <scope>NUCLEOTIDE SEQUENCE [LARGE SCALE GENOMIC DNA]</scope>
    <source>
        <strain evidence="1">J267</strain>
        <tissue evidence="1">Leaf</tissue>
    </source>
</reference>
<dbReference type="OrthoDB" id="1736119at2759"/>
<keyword evidence="2" id="KW-1185">Reference proteome</keyword>
<name>A0A5J5BLT8_9ASTE</name>
<dbReference type="EMBL" id="CM018034">
    <property type="protein sequence ID" value="KAA8544073.1"/>
    <property type="molecule type" value="Genomic_DNA"/>
</dbReference>
<accession>A0A5J5BLT8</accession>
<protein>
    <submittedName>
        <fullName evidence="1">Uncharacterized protein</fullName>
    </submittedName>
</protein>
<dbReference type="InterPro" id="IPR036345">
    <property type="entry name" value="ExoRNase_PH_dom2_sf"/>
</dbReference>
<gene>
    <name evidence="1" type="ORF">F0562_021750</name>
</gene>
<dbReference type="Gene3D" id="3.30.230.70">
    <property type="entry name" value="GHMP Kinase, N-terminal domain"/>
    <property type="match status" value="1"/>
</dbReference>
<dbReference type="Proteomes" id="UP000325577">
    <property type="component" value="Linkage Group LG11"/>
</dbReference>
<organism evidence="1 2">
    <name type="scientific">Nyssa sinensis</name>
    <dbReference type="NCBI Taxonomy" id="561372"/>
    <lineage>
        <taxon>Eukaryota</taxon>
        <taxon>Viridiplantae</taxon>
        <taxon>Streptophyta</taxon>
        <taxon>Embryophyta</taxon>
        <taxon>Tracheophyta</taxon>
        <taxon>Spermatophyta</taxon>
        <taxon>Magnoliopsida</taxon>
        <taxon>eudicotyledons</taxon>
        <taxon>Gunneridae</taxon>
        <taxon>Pentapetalae</taxon>
        <taxon>asterids</taxon>
        <taxon>Cornales</taxon>
        <taxon>Nyssaceae</taxon>
        <taxon>Nyssa</taxon>
    </lineage>
</organism>
<sequence length="97" mass="10539">MTWLPQFLCPVLGRTLSSIPFLRKKASQDGSLMITCMPSRNEVTQLTVTGEWSTPKIHEAMELCLDACSKLGKILRSCLKEAASAVAGIGSSSFIYS</sequence>
<evidence type="ECO:0000313" key="2">
    <source>
        <dbReference type="Proteomes" id="UP000325577"/>
    </source>
</evidence>
<dbReference type="AlphaFoldDB" id="A0A5J5BLT8"/>